<proteinExistence type="predicted"/>
<reference evidence="1 2" key="1">
    <citation type="journal article" date="2018" name="Gigascience">
        <title>Genomes of trombidid mites reveal novel predicted allergens and laterally-transferred genes associated with secondary metabolism.</title>
        <authorList>
            <person name="Dong X."/>
            <person name="Chaisiri K."/>
            <person name="Xia D."/>
            <person name="Armstrong S.D."/>
            <person name="Fang Y."/>
            <person name="Donnelly M.J."/>
            <person name="Kadowaki T."/>
            <person name="McGarry J.W."/>
            <person name="Darby A.C."/>
            <person name="Makepeace B.L."/>
        </authorList>
    </citation>
    <scope>NUCLEOTIDE SEQUENCE [LARGE SCALE GENOMIC DNA]</scope>
    <source>
        <strain evidence="1">UoL-WK</strain>
    </source>
</reference>
<feature type="non-terminal residue" evidence="1">
    <location>
        <position position="45"/>
    </location>
</feature>
<evidence type="ECO:0008006" key="3">
    <source>
        <dbReference type="Google" id="ProtNLM"/>
    </source>
</evidence>
<dbReference type="Proteomes" id="UP000285301">
    <property type="component" value="Unassembled WGS sequence"/>
</dbReference>
<name>A0A3S3RUJ6_9ACAR</name>
<sequence>MCYDCDSKTNPYCADTFNTSIHAVGLVPSKQCYGCCVKIVMNQNK</sequence>
<comment type="caution">
    <text evidence="1">The sequence shown here is derived from an EMBL/GenBank/DDBJ whole genome shotgun (WGS) entry which is preliminary data.</text>
</comment>
<dbReference type="EMBL" id="NCKU01005165">
    <property type="protein sequence ID" value="RWS04938.1"/>
    <property type="molecule type" value="Genomic_DNA"/>
</dbReference>
<keyword evidence="2" id="KW-1185">Reference proteome</keyword>
<protein>
    <recommendedName>
        <fullName evidence="3">Protein quiver</fullName>
    </recommendedName>
</protein>
<accession>A0A3S3RUJ6</accession>
<dbReference type="OrthoDB" id="9991292at2759"/>
<organism evidence="1 2">
    <name type="scientific">Dinothrombium tinctorium</name>
    <dbReference type="NCBI Taxonomy" id="1965070"/>
    <lineage>
        <taxon>Eukaryota</taxon>
        <taxon>Metazoa</taxon>
        <taxon>Ecdysozoa</taxon>
        <taxon>Arthropoda</taxon>
        <taxon>Chelicerata</taxon>
        <taxon>Arachnida</taxon>
        <taxon>Acari</taxon>
        <taxon>Acariformes</taxon>
        <taxon>Trombidiformes</taxon>
        <taxon>Prostigmata</taxon>
        <taxon>Anystina</taxon>
        <taxon>Parasitengona</taxon>
        <taxon>Trombidioidea</taxon>
        <taxon>Trombidiidae</taxon>
        <taxon>Dinothrombium</taxon>
    </lineage>
</organism>
<evidence type="ECO:0000313" key="2">
    <source>
        <dbReference type="Proteomes" id="UP000285301"/>
    </source>
</evidence>
<gene>
    <name evidence="1" type="ORF">B4U79_12850</name>
</gene>
<dbReference type="AlphaFoldDB" id="A0A3S3RUJ6"/>
<evidence type="ECO:0000313" key="1">
    <source>
        <dbReference type="EMBL" id="RWS04938.1"/>
    </source>
</evidence>